<dbReference type="PROSITE" id="PS51257">
    <property type="entry name" value="PROKAR_LIPOPROTEIN"/>
    <property type="match status" value="1"/>
</dbReference>
<proteinExistence type="inferred from homology"/>
<keyword evidence="3" id="KW-1003">Cell membrane</keyword>
<keyword evidence="10" id="KW-1185">Reference proteome</keyword>
<dbReference type="Pfam" id="PF00528">
    <property type="entry name" value="BPD_transp_1"/>
    <property type="match status" value="1"/>
</dbReference>
<evidence type="ECO:0000256" key="4">
    <source>
        <dbReference type="ARBA" id="ARBA00022692"/>
    </source>
</evidence>
<dbReference type="CDD" id="cd06261">
    <property type="entry name" value="TM_PBP2"/>
    <property type="match status" value="1"/>
</dbReference>
<gene>
    <name evidence="9" type="ORF">GCM10010910_29430</name>
</gene>
<comment type="caution">
    <text evidence="9">The sequence shown here is derived from an EMBL/GenBank/DDBJ whole genome shotgun (WGS) entry which is preliminary data.</text>
</comment>
<sequence length="331" mass="34699">MTGLRFLGLRLAALIGLLFVLACTLFFLQEVSGRDPVASNIGGNASQEAIEAERSRLGLDRPLFVRLFAYLGGILTGDFGTSYRTGREVSADISTTFPATLELVLVAFAVALVLGALFAISSLLKWRGAGFFRGLLFVASTAPTFMLGIASLVIFYRLLQWLPASGRGGVTDGPTGMSILDSLLAVNFPAVGDAVMHIILPASALAVGPALAIGRVLRASLQETTRSDFVRTAQSKGLSEGAILRGHVFRNSLNATLSMGGLQLGFMFGGVLLIEGVFSWGGLGSYLGASLPVSDFPAIAGVTLILGALYIIANTVADTLQSIADPRIRIS</sequence>
<feature type="transmembrane region" description="Helical" evidence="7">
    <location>
        <begin position="194"/>
        <end position="217"/>
    </location>
</feature>
<feature type="transmembrane region" description="Helical" evidence="7">
    <location>
        <begin position="103"/>
        <end position="124"/>
    </location>
</feature>
<reference evidence="10" key="1">
    <citation type="journal article" date="2019" name="Int. J. Syst. Evol. Microbiol.">
        <title>The Global Catalogue of Microorganisms (GCM) 10K type strain sequencing project: providing services to taxonomists for standard genome sequencing and annotation.</title>
        <authorList>
            <consortium name="The Broad Institute Genomics Platform"/>
            <consortium name="The Broad Institute Genome Sequencing Center for Infectious Disease"/>
            <person name="Wu L."/>
            <person name="Ma J."/>
        </authorList>
    </citation>
    <scope>NUCLEOTIDE SEQUENCE [LARGE SCALE GENOMIC DNA]</scope>
    <source>
        <strain evidence="10">CGMCC 4.7181</strain>
    </source>
</reference>
<dbReference type="Pfam" id="PF19300">
    <property type="entry name" value="BPD_transp_1_N"/>
    <property type="match status" value="1"/>
</dbReference>
<feature type="transmembrane region" description="Helical" evidence="7">
    <location>
        <begin position="136"/>
        <end position="159"/>
    </location>
</feature>
<evidence type="ECO:0000313" key="10">
    <source>
        <dbReference type="Proteomes" id="UP000638043"/>
    </source>
</evidence>
<dbReference type="InterPro" id="IPR000515">
    <property type="entry name" value="MetI-like"/>
</dbReference>
<evidence type="ECO:0000313" key="9">
    <source>
        <dbReference type="EMBL" id="GGO67506.1"/>
    </source>
</evidence>
<dbReference type="EMBL" id="BMMQ01000014">
    <property type="protein sequence ID" value="GGO67506.1"/>
    <property type="molecule type" value="Genomic_DNA"/>
</dbReference>
<evidence type="ECO:0000256" key="7">
    <source>
        <dbReference type="RuleBase" id="RU363032"/>
    </source>
</evidence>
<dbReference type="PANTHER" id="PTHR43163:SF6">
    <property type="entry name" value="DIPEPTIDE TRANSPORT SYSTEM PERMEASE PROTEIN DPPB-RELATED"/>
    <property type="match status" value="1"/>
</dbReference>
<evidence type="ECO:0000259" key="8">
    <source>
        <dbReference type="PROSITE" id="PS50928"/>
    </source>
</evidence>
<keyword evidence="5 7" id="KW-1133">Transmembrane helix</keyword>
<comment type="similarity">
    <text evidence="7">Belongs to the binding-protein-dependent transport system permease family.</text>
</comment>
<dbReference type="PANTHER" id="PTHR43163">
    <property type="entry name" value="DIPEPTIDE TRANSPORT SYSTEM PERMEASE PROTEIN DPPB-RELATED"/>
    <property type="match status" value="1"/>
</dbReference>
<feature type="transmembrane region" description="Helical" evidence="7">
    <location>
        <begin position="6"/>
        <end position="28"/>
    </location>
</feature>
<evidence type="ECO:0000256" key="2">
    <source>
        <dbReference type="ARBA" id="ARBA00022448"/>
    </source>
</evidence>
<name>A0ABQ2N6A8_9MICO</name>
<feature type="transmembrane region" description="Helical" evidence="7">
    <location>
        <begin position="298"/>
        <end position="317"/>
    </location>
</feature>
<organism evidence="9 10">
    <name type="scientific">Microbacterium nanhaiense</name>
    <dbReference type="NCBI Taxonomy" id="1301026"/>
    <lineage>
        <taxon>Bacteria</taxon>
        <taxon>Bacillati</taxon>
        <taxon>Actinomycetota</taxon>
        <taxon>Actinomycetes</taxon>
        <taxon>Micrococcales</taxon>
        <taxon>Microbacteriaceae</taxon>
        <taxon>Microbacterium</taxon>
    </lineage>
</organism>
<dbReference type="InterPro" id="IPR045621">
    <property type="entry name" value="BPD_transp_1_N"/>
</dbReference>
<protein>
    <submittedName>
        <fullName evidence="9">Peptide ABC transporter permease</fullName>
    </submittedName>
</protein>
<dbReference type="Gene3D" id="1.10.3720.10">
    <property type="entry name" value="MetI-like"/>
    <property type="match status" value="1"/>
</dbReference>
<keyword evidence="4 7" id="KW-0812">Transmembrane</keyword>
<dbReference type="InterPro" id="IPR035906">
    <property type="entry name" value="MetI-like_sf"/>
</dbReference>
<evidence type="ECO:0000256" key="3">
    <source>
        <dbReference type="ARBA" id="ARBA00022475"/>
    </source>
</evidence>
<accession>A0ABQ2N6A8</accession>
<evidence type="ECO:0000256" key="6">
    <source>
        <dbReference type="ARBA" id="ARBA00023136"/>
    </source>
</evidence>
<dbReference type="PROSITE" id="PS50928">
    <property type="entry name" value="ABC_TM1"/>
    <property type="match status" value="1"/>
</dbReference>
<comment type="subcellular location">
    <subcellularLocation>
        <location evidence="1 7">Cell membrane</location>
        <topology evidence="1 7">Multi-pass membrane protein</topology>
    </subcellularLocation>
</comment>
<evidence type="ECO:0000256" key="5">
    <source>
        <dbReference type="ARBA" id="ARBA00022989"/>
    </source>
</evidence>
<dbReference type="Proteomes" id="UP000638043">
    <property type="component" value="Unassembled WGS sequence"/>
</dbReference>
<feature type="domain" description="ABC transmembrane type-1" evidence="8">
    <location>
        <begin position="97"/>
        <end position="317"/>
    </location>
</feature>
<feature type="transmembrane region" description="Helical" evidence="7">
    <location>
        <begin position="255"/>
        <end position="278"/>
    </location>
</feature>
<evidence type="ECO:0000256" key="1">
    <source>
        <dbReference type="ARBA" id="ARBA00004651"/>
    </source>
</evidence>
<dbReference type="RefSeq" id="WP_188703186.1">
    <property type="nucleotide sequence ID" value="NZ_BMMQ01000014.1"/>
</dbReference>
<keyword evidence="2 7" id="KW-0813">Transport</keyword>
<dbReference type="SUPFAM" id="SSF161098">
    <property type="entry name" value="MetI-like"/>
    <property type="match status" value="1"/>
</dbReference>
<keyword evidence="6 7" id="KW-0472">Membrane</keyword>